<comment type="similarity">
    <text evidence="2">Belongs to the ATP-dependent AMP-binding enzyme family.</text>
</comment>
<feature type="domain" description="AMP-binding enzyme C-terminal" evidence="6">
    <location>
        <begin position="321"/>
        <end position="397"/>
    </location>
</feature>
<sequence length="418" mass="47479">MDDIALDYPFVKKLLVIDEQSKQEIKKKSDLLTIEKIFEQKRKDNIPLPVIGDLDDCATLVMSSGSTGRPKAILRTHRNFLSTIATMQHKELCPLTADEIFLSSGFCHICGQRSLFSCINGGSQLAIIRIEEKHEDAFSNIHKYNITSGFIITTQLNFLAKNFEKYDNNYLKTFRDVLAGGSHLSDSTYKSIVEKYDFDKFRSCYEIGWAIVVYLSDQRRLSNTATCGKVSPGLECKVIDENEQAIGPNVLGQLCFRGDQAVIIVTPGYLNNDKENAKLFTSDGFLKSGDYGYYDDKEFFYVIGRFKEIIKVEGYVVSPAELEHILLQNKKIENAAVIGIKDEERDEIPMAFVTLVKGSQLTEKQIQDWVDSRVNYYKKLRGGVRIIDQFPLTPLKKINKTELKRMIPQELLEGVVQS</sequence>
<dbReference type="Gene3D" id="3.30.300.30">
    <property type="match status" value="1"/>
</dbReference>
<evidence type="ECO:0000259" key="6">
    <source>
        <dbReference type="Pfam" id="PF13193"/>
    </source>
</evidence>
<accession>A0A7R9Q2F9</accession>
<dbReference type="PANTHER" id="PTHR24096:SF149">
    <property type="entry name" value="AMP-BINDING DOMAIN-CONTAINING PROTEIN-RELATED"/>
    <property type="match status" value="1"/>
</dbReference>
<evidence type="ECO:0000313" key="7">
    <source>
        <dbReference type="EMBL" id="CAD7629893.1"/>
    </source>
</evidence>
<keyword evidence="4" id="KW-0576">Peroxisome</keyword>
<dbReference type="InterPro" id="IPR000873">
    <property type="entry name" value="AMP-dep_synth/lig_dom"/>
</dbReference>
<dbReference type="Proteomes" id="UP000759131">
    <property type="component" value="Unassembled WGS sequence"/>
</dbReference>
<evidence type="ECO:0000256" key="1">
    <source>
        <dbReference type="ARBA" id="ARBA00004275"/>
    </source>
</evidence>
<dbReference type="OrthoDB" id="10253869at2759"/>
<evidence type="ECO:0000256" key="4">
    <source>
        <dbReference type="ARBA" id="ARBA00023140"/>
    </source>
</evidence>
<keyword evidence="3" id="KW-0436">Ligase</keyword>
<dbReference type="GO" id="GO:0005777">
    <property type="term" value="C:peroxisome"/>
    <property type="evidence" value="ECO:0007669"/>
    <property type="project" value="UniProtKB-SubCell"/>
</dbReference>
<dbReference type="InterPro" id="IPR045851">
    <property type="entry name" value="AMP-bd_C_sf"/>
</dbReference>
<proteinExistence type="inferred from homology"/>
<comment type="subcellular location">
    <subcellularLocation>
        <location evidence="1">Peroxisome</location>
    </subcellularLocation>
</comment>
<dbReference type="PANTHER" id="PTHR24096">
    <property type="entry name" value="LONG-CHAIN-FATTY-ACID--COA LIGASE"/>
    <property type="match status" value="1"/>
</dbReference>
<keyword evidence="8" id="KW-1185">Reference proteome</keyword>
<feature type="non-terminal residue" evidence="7">
    <location>
        <position position="1"/>
    </location>
</feature>
<dbReference type="EMBL" id="OC862023">
    <property type="protein sequence ID" value="CAD7629893.1"/>
    <property type="molecule type" value="Genomic_DNA"/>
</dbReference>
<dbReference type="InterPro" id="IPR042099">
    <property type="entry name" value="ANL_N_sf"/>
</dbReference>
<evidence type="ECO:0000313" key="8">
    <source>
        <dbReference type="Proteomes" id="UP000759131"/>
    </source>
</evidence>
<dbReference type="GO" id="GO:0016405">
    <property type="term" value="F:CoA-ligase activity"/>
    <property type="evidence" value="ECO:0007669"/>
    <property type="project" value="TreeGrafter"/>
</dbReference>
<dbReference type="EMBL" id="CAJPIZ010007448">
    <property type="protein sequence ID" value="CAG2110323.1"/>
    <property type="molecule type" value="Genomic_DNA"/>
</dbReference>
<dbReference type="Pfam" id="PF00501">
    <property type="entry name" value="AMP-binding"/>
    <property type="match status" value="1"/>
</dbReference>
<reference evidence="7" key="1">
    <citation type="submission" date="2020-11" db="EMBL/GenBank/DDBJ databases">
        <authorList>
            <person name="Tran Van P."/>
        </authorList>
    </citation>
    <scope>NUCLEOTIDE SEQUENCE</scope>
</reference>
<name>A0A7R9Q2F9_9ACAR</name>
<dbReference type="InterPro" id="IPR025110">
    <property type="entry name" value="AMP-bd_C"/>
</dbReference>
<gene>
    <name evidence="7" type="ORF">OSB1V03_LOCUS10308</name>
</gene>
<protein>
    <submittedName>
        <fullName evidence="7">Uncharacterized protein</fullName>
    </submittedName>
</protein>
<dbReference type="InterPro" id="IPR020845">
    <property type="entry name" value="AMP-binding_CS"/>
</dbReference>
<feature type="domain" description="AMP-dependent synthetase/ligase" evidence="5">
    <location>
        <begin position="36"/>
        <end position="270"/>
    </location>
</feature>
<evidence type="ECO:0000256" key="2">
    <source>
        <dbReference type="ARBA" id="ARBA00006432"/>
    </source>
</evidence>
<dbReference type="SUPFAM" id="SSF56801">
    <property type="entry name" value="Acetyl-CoA synthetase-like"/>
    <property type="match status" value="1"/>
</dbReference>
<dbReference type="Pfam" id="PF13193">
    <property type="entry name" value="AMP-binding_C"/>
    <property type="match status" value="1"/>
</dbReference>
<organism evidence="7">
    <name type="scientific">Medioppia subpectinata</name>
    <dbReference type="NCBI Taxonomy" id="1979941"/>
    <lineage>
        <taxon>Eukaryota</taxon>
        <taxon>Metazoa</taxon>
        <taxon>Ecdysozoa</taxon>
        <taxon>Arthropoda</taxon>
        <taxon>Chelicerata</taxon>
        <taxon>Arachnida</taxon>
        <taxon>Acari</taxon>
        <taxon>Acariformes</taxon>
        <taxon>Sarcoptiformes</taxon>
        <taxon>Oribatida</taxon>
        <taxon>Brachypylina</taxon>
        <taxon>Oppioidea</taxon>
        <taxon>Oppiidae</taxon>
        <taxon>Medioppia</taxon>
    </lineage>
</organism>
<evidence type="ECO:0000256" key="3">
    <source>
        <dbReference type="ARBA" id="ARBA00022598"/>
    </source>
</evidence>
<dbReference type="Gene3D" id="3.40.50.12780">
    <property type="entry name" value="N-terminal domain of ligase-like"/>
    <property type="match status" value="1"/>
</dbReference>
<dbReference type="PROSITE" id="PS00455">
    <property type="entry name" value="AMP_BINDING"/>
    <property type="match status" value="1"/>
</dbReference>
<dbReference type="AlphaFoldDB" id="A0A7R9Q2F9"/>
<evidence type="ECO:0000259" key="5">
    <source>
        <dbReference type="Pfam" id="PF00501"/>
    </source>
</evidence>